<organism evidence="1 2">
    <name type="scientific">Trichothecium roseum</name>
    <dbReference type="NCBI Taxonomy" id="47278"/>
    <lineage>
        <taxon>Eukaryota</taxon>
        <taxon>Fungi</taxon>
        <taxon>Dikarya</taxon>
        <taxon>Ascomycota</taxon>
        <taxon>Pezizomycotina</taxon>
        <taxon>Sordariomycetes</taxon>
        <taxon>Hypocreomycetidae</taxon>
        <taxon>Hypocreales</taxon>
        <taxon>Hypocreales incertae sedis</taxon>
        <taxon>Trichothecium</taxon>
    </lineage>
</organism>
<protein>
    <submittedName>
        <fullName evidence="1">Uncharacterized protein</fullName>
    </submittedName>
</protein>
<name>A0ACC0V9Y9_9HYPO</name>
<comment type="caution">
    <text evidence="1">The sequence shown here is derived from an EMBL/GenBank/DDBJ whole genome shotgun (WGS) entry which is preliminary data.</text>
</comment>
<dbReference type="Proteomes" id="UP001163324">
    <property type="component" value="Chromosome 2"/>
</dbReference>
<reference evidence="1" key="1">
    <citation type="submission" date="2022-10" db="EMBL/GenBank/DDBJ databases">
        <title>Complete Genome of Trichothecium roseum strain YXFP-22015, a Plant Pathogen Isolated from Citrus.</title>
        <authorList>
            <person name="Wang Y."/>
            <person name="Zhu L."/>
        </authorList>
    </citation>
    <scope>NUCLEOTIDE SEQUENCE</scope>
    <source>
        <strain evidence="1">YXFP-22015</strain>
    </source>
</reference>
<evidence type="ECO:0000313" key="2">
    <source>
        <dbReference type="Proteomes" id="UP001163324"/>
    </source>
</evidence>
<dbReference type="EMBL" id="CM047941">
    <property type="protein sequence ID" value="KAI9902707.1"/>
    <property type="molecule type" value="Genomic_DNA"/>
</dbReference>
<keyword evidence="2" id="KW-1185">Reference proteome</keyword>
<evidence type="ECO:0000313" key="1">
    <source>
        <dbReference type="EMBL" id="KAI9902707.1"/>
    </source>
</evidence>
<proteinExistence type="predicted"/>
<accession>A0ACC0V9Y9</accession>
<sequence>MSEDQISMPVFLAVIVIGGFFLRYFLFNRNATAPIRNPEAILAAREIAVERIQQMFPQADRRSILWDLQRNGGNMQTTTERILSGRLEAPPVTFQPPTIAPPLMSAGLGPGARKPELPTQPDLITRYNLKSKLESAPSSEEEKKGKAWSSDRDVRQASLQRRREEMVLAARRKMEAKIAAEKAYSAYETDVILDIDEFHIALWQGAEEAEIKRAYRKLALKYHPDRHPGREHEFNPKFLVIQEAHDVLTDPEQRAKYDASRRSTSRYPAASGVRGNPWSHVSTQFPVPPKRNPAPPRGGATSGADRWSGRFAPGTAPTARQSAASEAQTKKNAAKAFENMRKEKAQASARKAAAPPPPPPRTEAQKQRAKDSFGNRKAAGYQPRGSATDEPQVKSNNYFTTRDSERPVPEPPKAQPTAQSVPQAAPMADPLSQFRDNSDARTASPYANHGGERTNPFEDETPVRKRASTQGFTEKTPGQQENSTSSANPDVPPNQDEETPTRKPRREHSIFNLDNSGDNQPQKSKNASSENIDTMFANNQNGAWRFTAGGSNTTTGSVSRARSAGAARRRSPNARPSMPQMAASDSGQPGPRSEGGFNAENWANKFGSQTFTPQPTGSPTKSTRAIPKKTRSMTSASAQPESVTILDSSDDEDNIKWPGRKGQTNNTTGSPQAMDIDTPPPSAGAQKNGARSIPVEPTRPEWRSGDLDSANGNPEQTGIEIEVPKANQGSEDMDEFAANFAEFKNVPPFAQQASGFKSMNDLKDNLPFESKPSEQIPIEKEKTNGFQPLAFPSAPEAPRLPPTMAIAGIKPTGGAWDKYVRDFEEYMREWDAFDKQVTDHFTARLADVQRIRDQKGYAFLRSRGGEACIEYYNAVRQDNDVREKWHQACGEHERHLKEFLDFRERMRS</sequence>
<gene>
    <name evidence="1" type="ORF">N3K66_002059</name>
</gene>